<evidence type="ECO:0000313" key="3">
    <source>
        <dbReference type="Proteomes" id="UP000266313"/>
    </source>
</evidence>
<sequence length="73" mass="8109">MWCRRLEGLAAGRLRNFHFDAVRFVGGIDYEATLVICHSISAFLAYALLLGYRDIESHKFALGAASSSSWKTA</sequence>
<accession>A0A250KNB0</accession>
<evidence type="ECO:0000313" key="2">
    <source>
        <dbReference type="EMBL" id="BBA33155.1"/>
    </source>
</evidence>
<keyword evidence="1" id="KW-1133">Transmembrane helix</keyword>
<reference evidence="2 3" key="1">
    <citation type="submission" date="2016-12" db="EMBL/GenBank/DDBJ databases">
        <title>Genome sequencing of Methylocaldum marinum.</title>
        <authorList>
            <person name="Takeuchi M."/>
            <person name="Kamagata Y."/>
            <person name="Hiraoka S."/>
            <person name="Oshima K."/>
            <person name="Hattori M."/>
            <person name="Iwasaki W."/>
        </authorList>
    </citation>
    <scope>NUCLEOTIDE SEQUENCE [LARGE SCALE GENOMIC DNA]</scope>
    <source>
        <strain evidence="2 3">S8</strain>
    </source>
</reference>
<dbReference type="Proteomes" id="UP000266313">
    <property type="component" value="Chromosome"/>
</dbReference>
<dbReference type="EMBL" id="AP017928">
    <property type="protein sequence ID" value="BBA33155.1"/>
    <property type="molecule type" value="Genomic_DNA"/>
</dbReference>
<gene>
    <name evidence="2" type="ORF">sS8_1193</name>
</gene>
<keyword evidence="1" id="KW-0812">Transmembrane</keyword>
<name>A0A250KNB0_9GAMM</name>
<dbReference type="KEGG" id="mmai:sS8_1193"/>
<dbReference type="AlphaFoldDB" id="A0A250KNB0"/>
<protein>
    <submittedName>
        <fullName evidence="2">Carbamoyl-phosphate synthase large chain</fullName>
    </submittedName>
</protein>
<keyword evidence="3" id="KW-1185">Reference proteome</keyword>
<organism evidence="2 3">
    <name type="scientific">Methylocaldum marinum</name>
    <dbReference type="NCBI Taxonomy" id="1432792"/>
    <lineage>
        <taxon>Bacteria</taxon>
        <taxon>Pseudomonadati</taxon>
        <taxon>Pseudomonadota</taxon>
        <taxon>Gammaproteobacteria</taxon>
        <taxon>Methylococcales</taxon>
        <taxon>Methylococcaceae</taxon>
        <taxon>Methylocaldum</taxon>
    </lineage>
</organism>
<feature type="transmembrane region" description="Helical" evidence="1">
    <location>
        <begin position="32"/>
        <end position="52"/>
    </location>
</feature>
<keyword evidence="1" id="KW-0472">Membrane</keyword>
<evidence type="ECO:0000256" key="1">
    <source>
        <dbReference type="SAM" id="Phobius"/>
    </source>
</evidence>
<proteinExistence type="predicted"/>